<reference evidence="2 3" key="1">
    <citation type="journal article" date="2013" name="Proc. Natl. Acad. Sci. U.S.A.">
        <title>The king cobra genome reveals dynamic gene evolution and adaptation in the snake venom system.</title>
        <authorList>
            <person name="Vonk F.J."/>
            <person name="Casewell N.R."/>
            <person name="Henkel C.V."/>
            <person name="Heimberg A.M."/>
            <person name="Jansen H.J."/>
            <person name="McCleary R.J."/>
            <person name="Kerkkamp H.M."/>
            <person name="Vos R.A."/>
            <person name="Guerreiro I."/>
            <person name="Calvete J.J."/>
            <person name="Wuster W."/>
            <person name="Woods A.E."/>
            <person name="Logan J.M."/>
            <person name="Harrison R.A."/>
            <person name="Castoe T.A."/>
            <person name="de Koning A.P."/>
            <person name="Pollock D.D."/>
            <person name="Yandell M."/>
            <person name="Calderon D."/>
            <person name="Renjifo C."/>
            <person name="Currier R.B."/>
            <person name="Salgado D."/>
            <person name="Pla D."/>
            <person name="Sanz L."/>
            <person name="Hyder A.S."/>
            <person name="Ribeiro J.M."/>
            <person name="Arntzen J.W."/>
            <person name="van den Thillart G.E."/>
            <person name="Boetzer M."/>
            <person name="Pirovano W."/>
            <person name="Dirks R.P."/>
            <person name="Spaink H.P."/>
            <person name="Duboule D."/>
            <person name="McGlinn E."/>
            <person name="Kini R.M."/>
            <person name="Richardson M.K."/>
        </authorList>
    </citation>
    <scope>NUCLEOTIDE SEQUENCE</scope>
    <source>
        <tissue evidence="2">Blood</tissue>
    </source>
</reference>
<dbReference type="EMBL" id="AZIM01007380">
    <property type="protein sequence ID" value="ETE57996.1"/>
    <property type="molecule type" value="Genomic_DNA"/>
</dbReference>
<comment type="caution">
    <text evidence="2">The sequence shown here is derived from an EMBL/GenBank/DDBJ whole genome shotgun (WGS) entry which is preliminary data.</text>
</comment>
<name>V8N7X9_OPHHA</name>
<feature type="region of interest" description="Disordered" evidence="1">
    <location>
        <begin position="50"/>
        <end position="98"/>
    </location>
</feature>
<evidence type="ECO:0000313" key="2">
    <source>
        <dbReference type="EMBL" id="ETE57996.1"/>
    </source>
</evidence>
<organism evidence="2 3">
    <name type="scientific">Ophiophagus hannah</name>
    <name type="common">King cobra</name>
    <name type="synonym">Naja hannah</name>
    <dbReference type="NCBI Taxonomy" id="8665"/>
    <lineage>
        <taxon>Eukaryota</taxon>
        <taxon>Metazoa</taxon>
        <taxon>Chordata</taxon>
        <taxon>Craniata</taxon>
        <taxon>Vertebrata</taxon>
        <taxon>Euteleostomi</taxon>
        <taxon>Lepidosauria</taxon>
        <taxon>Squamata</taxon>
        <taxon>Bifurcata</taxon>
        <taxon>Unidentata</taxon>
        <taxon>Episquamata</taxon>
        <taxon>Toxicofera</taxon>
        <taxon>Serpentes</taxon>
        <taxon>Colubroidea</taxon>
        <taxon>Elapidae</taxon>
        <taxon>Elapinae</taxon>
        <taxon>Ophiophagus</taxon>
    </lineage>
</organism>
<proteinExistence type="predicted"/>
<dbReference type="AlphaFoldDB" id="V8N7X9"/>
<protein>
    <submittedName>
        <fullName evidence="2">Uncharacterized protein</fullName>
    </submittedName>
</protein>
<accession>V8N7X9</accession>
<dbReference type="Proteomes" id="UP000018936">
    <property type="component" value="Unassembled WGS sequence"/>
</dbReference>
<evidence type="ECO:0000256" key="1">
    <source>
        <dbReference type="SAM" id="MobiDB-lite"/>
    </source>
</evidence>
<evidence type="ECO:0000313" key="3">
    <source>
        <dbReference type="Proteomes" id="UP000018936"/>
    </source>
</evidence>
<sequence length="98" mass="11423">MENPDQCKTQNKERQEIDQDQIDQQQVLFSFRQIFPLLDTPLSCTQHVHHETLDSSVPSWSPHSFNSTGNSKDHQTTSSTKRPDKEQWVETEQGEIQK</sequence>
<feature type="compositionally biased region" description="Polar residues" evidence="1">
    <location>
        <begin position="54"/>
        <end position="70"/>
    </location>
</feature>
<feature type="compositionally biased region" description="Basic and acidic residues" evidence="1">
    <location>
        <begin position="71"/>
        <end position="88"/>
    </location>
</feature>
<feature type="non-terminal residue" evidence="2">
    <location>
        <position position="1"/>
    </location>
</feature>
<gene>
    <name evidence="2" type="ORF">L345_16283</name>
</gene>
<keyword evidence="3" id="KW-1185">Reference proteome</keyword>